<dbReference type="GO" id="GO:0003682">
    <property type="term" value="F:chromatin binding"/>
    <property type="evidence" value="ECO:0007669"/>
    <property type="project" value="InterPro"/>
</dbReference>
<dbReference type="PROSITE" id="PS51038">
    <property type="entry name" value="BAH"/>
    <property type="match status" value="1"/>
</dbReference>
<dbReference type="Proteomes" id="UP001159364">
    <property type="component" value="Linkage Group LG07"/>
</dbReference>
<feature type="domain" description="BAH" evidence="2">
    <location>
        <begin position="77"/>
        <end position="197"/>
    </location>
</feature>
<dbReference type="Gene3D" id="2.30.30.490">
    <property type="match status" value="1"/>
</dbReference>
<dbReference type="SMART" id="SM00743">
    <property type="entry name" value="Agenet"/>
    <property type="match status" value="1"/>
</dbReference>
<evidence type="ECO:0000313" key="3">
    <source>
        <dbReference type="EMBL" id="KAJ8759200.1"/>
    </source>
</evidence>
<accession>A0AAV8SYT5</accession>
<dbReference type="PANTHER" id="PTHR31917:SF3">
    <property type="entry name" value="BROMO ADJACENT-LIKE DOMAIN PROTEIN"/>
    <property type="match status" value="1"/>
</dbReference>
<dbReference type="InterPro" id="IPR001025">
    <property type="entry name" value="BAH_dom"/>
</dbReference>
<evidence type="ECO:0000259" key="2">
    <source>
        <dbReference type="PROSITE" id="PS51038"/>
    </source>
</evidence>
<dbReference type="InterPro" id="IPR008395">
    <property type="entry name" value="Agenet-like_dom"/>
</dbReference>
<protein>
    <recommendedName>
        <fullName evidence="2">BAH domain-containing protein</fullName>
    </recommendedName>
</protein>
<comment type="caution">
    <text evidence="3">The sequence shown here is derived from an EMBL/GenBank/DDBJ whole genome shotgun (WGS) entry which is preliminary data.</text>
</comment>
<name>A0AAV8SYT5_9ROSI</name>
<dbReference type="PANTHER" id="PTHR31917">
    <property type="entry name" value="AGENET DOMAIN-CONTAINING PROTEIN-RELATED"/>
    <property type="match status" value="1"/>
</dbReference>
<dbReference type="Pfam" id="PF05641">
    <property type="entry name" value="Agenet"/>
    <property type="match status" value="1"/>
</dbReference>
<evidence type="ECO:0000256" key="1">
    <source>
        <dbReference type="SAM" id="MobiDB-lite"/>
    </source>
</evidence>
<feature type="region of interest" description="Disordered" evidence="1">
    <location>
        <begin position="1"/>
        <end position="21"/>
    </location>
</feature>
<organism evidence="3 4">
    <name type="scientific">Erythroxylum novogranatense</name>
    <dbReference type="NCBI Taxonomy" id="1862640"/>
    <lineage>
        <taxon>Eukaryota</taxon>
        <taxon>Viridiplantae</taxon>
        <taxon>Streptophyta</taxon>
        <taxon>Embryophyta</taxon>
        <taxon>Tracheophyta</taxon>
        <taxon>Spermatophyta</taxon>
        <taxon>Magnoliopsida</taxon>
        <taxon>eudicotyledons</taxon>
        <taxon>Gunneridae</taxon>
        <taxon>Pentapetalae</taxon>
        <taxon>rosids</taxon>
        <taxon>fabids</taxon>
        <taxon>Malpighiales</taxon>
        <taxon>Erythroxylaceae</taxon>
        <taxon>Erythroxylum</taxon>
    </lineage>
</organism>
<feature type="compositionally biased region" description="Polar residues" evidence="1">
    <location>
        <begin position="8"/>
        <end position="21"/>
    </location>
</feature>
<dbReference type="InterPro" id="IPR014002">
    <property type="entry name" value="Agenet_dom_plant"/>
</dbReference>
<dbReference type="CDD" id="cd20405">
    <property type="entry name" value="Tudor_Agenet_AtDUF_rpt1_3"/>
    <property type="match status" value="1"/>
</dbReference>
<keyword evidence="4" id="KW-1185">Reference proteome</keyword>
<reference evidence="3 4" key="1">
    <citation type="submission" date="2021-09" db="EMBL/GenBank/DDBJ databases">
        <title>Genomic insights and catalytic innovation underlie evolution of tropane alkaloids biosynthesis.</title>
        <authorList>
            <person name="Wang Y.-J."/>
            <person name="Tian T."/>
            <person name="Huang J.-P."/>
            <person name="Huang S.-X."/>
        </authorList>
    </citation>
    <scope>NUCLEOTIDE SEQUENCE [LARGE SCALE GENOMIC DNA]</scope>
    <source>
        <strain evidence="3">KIB-2018</strain>
        <tissue evidence="3">Leaf</tissue>
    </source>
</reference>
<dbReference type="InterPro" id="IPR043151">
    <property type="entry name" value="BAH_sf"/>
</dbReference>
<sequence length="542" mass="61155">MMSRNHPGLSSETNSSAQGSGSIDMLRNEEGACDVYVPDLPFQRKLKVHNSYMEWSGTAWFCTKQLKHYTAFCKTGITIAVSTFLCFYHGEAENHYLAYLEDMYEDKKGQKKLKVRWFHYSQEVKDIITQLNPHPREVFRSHNVQVISAYCVTGLATVLTPRHYEKYEAVVPHTSVSDVYKCCRQFKENKVKPFALNKLSGYSSQPLLSLLAGPLVPKQIEGQEELTCNDYMRVWGKRLRSTDGDDGLGCCSGPRDSVLEHQIANHEPTYPKLKIRLLRKTQGVEFVAPQSQFLLPFKVNEQIELLCQDSGIRGCWFRCKVLQASAKCLKVQYDDLLDVEGAGNLQEWVPVAKIAAADRLGMRCWGRHTIRPTPPQHSNDHDFDVGAAVDAWWCDGWWEGVILGVSISGDNSLQVYLPGESKILTVQKKDVRVSRDWVDDKWVAVNTKPDIQCFLPGYDSSNITPSASELECDKTASLEQNLTRSFKLEAIEEDEPMVADDVDNITLVGLGKDNKIIHEDEIAISRASKDDGNGSESDKGWM</sequence>
<dbReference type="EMBL" id="JAIWQS010000007">
    <property type="protein sequence ID" value="KAJ8759200.1"/>
    <property type="molecule type" value="Genomic_DNA"/>
</dbReference>
<dbReference type="AlphaFoldDB" id="A0AAV8SYT5"/>
<evidence type="ECO:0000313" key="4">
    <source>
        <dbReference type="Proteomes" id="UP001159364"/>
    </source>
</evidence>
<gene>
    <name evidence="3" type="ORF">K2173_004638</name>
</gene>
<proteinExistence type="predicted"/>